<accession>A0A0P6IVI4</accession>
<reference evidence="2" key="1">
    <citation type="journal article" date="2016" name="PLoS ONE">
        <title>A Deep Insight into the Sialome of Male and Female Aedes aegypti Mosquitoes.</title>
        <authorList>
            <person name="Ribeiro J.M."/>
            <person name="Martin-Martin I."/>
            <person name="Arca B."/>
            <person name="Calvo E."/>
        </authorList>
    </citation>
    <scope>NUCLEOTIDE SEQUENCE</scope>
    <source>
        <strain evidence="2">Liverpool</strain>
        <tissue evidence="2">Salivary glands</tissue>
    </source>
</reference>
<evidence type="ECO:0000256" key="1">
    <source>
        <dbReference type="SAM" id="MobiDB-lite"/>
    </source>
</evidence>
<evidence type="ECO:0000313" key="2">
    <source>
        <dbReference type="EMBL" id="JAN95175.1"/>
    </source>
</evidence>
<proteinExistence type="evidence at transcript level"/>
<feature type="compositionally biased region" description="Basic residues" evidence="1">
    <location>
        <begin position="344"/>
        <end position="359"/>
    </location>
</feature>
<feature type="region of interest" description="Disordered" evidence="1">
    <location>
        <begin position="75"/>
        <end position="96"/>
    </location>
</feature>
<feature type="region of interest" description="Disordered" evidence="1">
    <location>
        <begin position="300"/>
        <end position="372"/>
    </location>
</feature>
<keyword evidence="2" id="KW-0808">Transferase</keyword>
<feature type="compositionally biased region" description="Polar residues" evidence="1">
    <location>
        <begin position="300"/>
        <end position="329"/>
    </location>
</feature>
<feature type="compositionally biased region" description="Acidic residues" evidence="1">
    <location>
        <begin position="631"/>
        <end position="643"/>
    </location>
</feature>
<organism evidence="2">
    <name type="scientific">Aedes aegypti</name>
    <name type="common">Yellowfever mosquito</name>
    <name type="synonym">Culex aegypti</name>
    <dbReference type="NCBI Taxonomy" id="7159"/>
    <lineage>
        <taxon>Eukaryota</taxon>
        <taxon>Metazoa</taxon>
        <taxon>Ecdysozoa</taxon>
        <taxon>Arthropoda</taxon>
        <taxon>Hexapoda</taxon>
        <taxon>Insecta</taxon>
        <taxon>Pterygota</taxon>
        <taxon>Neoptera</taxon>
        <taxon>Endopterygota</taxon>
        <taxon>Diptera</taxon>
        <taxon>Nematocera</taxon>
        <taxon>Culicoidea</taxon>
        <taxon>Culicidae</taxon>
        <taxon>Culicinae</taxon>
        <taxon>Aedini</taxon>
        <taxon>Aedes</taxon>
        <taxon>Stegomyia</taxon>
    </lineage>
</organism>
<feature type="compositionally biased region" description="Basic residues" evidence="1">
    <location>
        <begin position="450"/>
        <end position="463"/>
    </location>
</feature>
<dbReference type="VEuPathDB" id="VectorBase:AAEL015048"/>
<name>A0A0P6IVI4_AEDAE</name>
<feature type="region of interest" description="Disordered" evidence="1">
    <location>
        <begin position="613"/>
        <end position="643"/>
    </location>
</feature>
<keyword evidence="2" id="KW-0418">Kinase</keyword>
<dbReference type="AlphaFoldDB" id="A0A0P6IVI4"/>
<sequence>MAKRKPSIVIEEVLPDDDRLGERGKLWKCLMETIRVGSAVIEQQLRLWYLVIVHGMQAFRRWLVLRGRKRKLDPPPSIVDAPDELATGEPPPKYAKTKDRNEMELENVCNMLDYEVSDKSDASDVETDALCEEEDFPLENREELDKQLEQVVAVRKRNWAQNGLLKLMESIEAPDHNMLSHEKVEKWLFGQRGPLNMTQANETVMTERNADGDRMKYHRKQQVTVSRSIDDADSLYSVDTAKYILQNKRDRNTTSKIKVTTMIKQYTISTNSSNALAIRPNLHSISNFPIINEEPSTSLLHKTSKSDSAFETGEDQTQNRSNERSTVSQPSKSTKPPVVEKPEKGKRKKVFKKTVKKSVIKSPSSKGSAVTSQKYEEALKSCVNVKKVPNPKSRRIHWQETSHILDSSSDESDGVFTRNTRSKTKPSSKRDLRSSTKSSSRSSATPERSPRKKATSPRKRVNSPRKNVDRDLLLPFEAICLSPSKRNAKPPPQVTTQQMNKTVDQTTNLTALFSGANEKITNSTEINNTTAFSNRSVKSNSSWNRNATDYPDEARSIVVYEPKTIQPNLGPKDVVRINYADLKLEQVTKPRHLDKFKTFTCLIHPNSTVRFFPSDSEEDLPASSKANTLPLDDDDDESYDEDDPILTFNLRDSGRLKVLEYPYNVTHF</sequence>
<feature type="compositionally biased region" description="Low complexity" evidence="1">
    <location>
        <begin position="435"/>
        <end position="447"/>
    </location>
</feature>
<protein>
    <submittedName>
        <fullName evidence="2">Putative serine/threonine-protein kinase dyrk2</fullName>
    </submittedName>
</protein>
<dbReference type="EMBL" id="GDUN01000744">
    <property type="protein sequence ID" value="JAN95175.1"/>
    <property type="molecule type" value="mRNA"/>
</dbReference>
<feature type="region of interest" description="Disordered" evidence="1">
    <location>
        <begin position="391"/>
        <end position="469"/>
    </location>
</feature>
<dbReference type="GO" id="GO:0016301">
    <property type="term" value="F:kinase activity"/>
    <property type="evidence" value="ECO:0007669"/>
    <property type="project" value="UniProtKB-KW"/>
</dbReference>